<evidence type="ECO:0000313" key="2">
    <source>
        <dbReference type="EMBL" id="KAG5169616.1"/>
    </source>
</evidence>
<dbReference type="EMBL" id="JAFIQS010000005">
    <property type="protein sequence ID" value="KAG5169616.1"/>
    <property type="molecule type" value="Genomic_DNA"/>
</dbReference>
<reference evidence="2" key="1">
    <citation type="submission" date="2021-02" db="EMBL/GenBank/DDBJ databases">
        <title>Psilocybe cubensis genome.</title>
        <authorList>
            <person name="Mckernan K.J."/>
            <person name="Crawford S."/>
            <person name="Trippe A."/>
            <person name="Kane L.T."/>
            <person name="Mclaughlin S."/>
        </authorList>
    </citation>
    <scope>NUCLEOTIDE SEQUENCE [LARGE SCALE GENOMIC DNA]</scope>
    <source>
        <strain evidence="2">MGC-MH-2018</strain>
    </source>
</reference>
<evidence type="ECO:0000256" key="1">
    <source>
        <dbReference type="SAM" id="MobiDB-lite"/>
    </source>
</evidence>
<organism evidence="2">
    <name type="scientific">Psilocybe cubensis</name>
    <name type="common">Psychedelic mushroom</name>
    <name type="synonym">Stropharia cubensis</name>
    <dbReference type="NCBI Taxonomy" id="181762"/>
    <lineage>
        <taxon>Eukaryota</taxon>
        <taxon>Fungi</taxon>
        <taxon>Dikarya</taxon>
        <taxon>Basidiomycota</taxon>
        <taxon>Agaricomycotina</taxon>
        <taxon>Agaricomycetes</taxon>
        <taxon>Agaricomycetidae</taxon>
        <taxon>Agaricales</taxon>
        <taxon>Agaricineae</taxon>
        <taxon>Strophariaceae</taxon>
        <taxon>Psilocybe</taxon>
    </lineage>
</organism>
<sequence length="445" mass="47306">MSNNQYQSIANQLTLQNFQQEIQAAATTQRAYLPVLQQVYLVAQGHQLQQGQQQNVPQSAAQQQVPVYLAPLQLQASQPQTQAANGAIQPQQHQSPNTFVDNVPQTLVQYSSVTGETTFAPGRLAAIGGGRPAVSSGGQSHPPVNQLAGGQSQIFGVQANVSAGDIHPGVYTSQIAGHHYSNSGHQQQNSPAGGQPQTSPTQQNNGGQGENLYTKLYDQIQDMYQQVQQQQQQQQQPSDTDMSNLLYNSGVPQIPPQQSLLTDMNNSAFNGSVQQSQQQPSFTDMPNSRNGGQQQPPLPDTMLNSVFYGNGQQQQSSPTDVINSAFNNGGQQLLFTNYLTSPLNAGGSASNPLVYDTWLLYDTPSPGGGSGGTMDNLVQSFANTSLGGDDSFQTDTLGLNGFVNGLTQGFSTDQTDPSAFSAGFDLGSLGDDIASSITNSWSDSS</sequence>
<feature type="compositionally biased region" description="Low complexity" evidence="1">
    <location>
        <begin position="224"/>
        <end position="236"/>
    </location>
</feature>
<feature type="compositionally biased region" description="Polar residues" evidence="1">
    <location>
        <begin position="310"/>
        <end position="320"/>
    </location>
</feature>
<protein>
    <submittedName>
        <fullName evidence="2">Uncharacterized protein</fullName>
    </submittedName>
</protein>
<accession>A0A8H7XXL0</accession>
<name>A0A8H7XXL0_PSICU</name>
<feature type="region of interest" description="Disordered" evidence="1">
    <location>
        <begin position="175"/>
        <end position="210"/>
    </location>
</feature>
<comment type="caution">
    <text evidence="2">The sequence shown here is derived from an EMBL/GenBank/DDBJ whole genome shotgun (WGS) entry which is preliminary data.</text>
</comment>
<gene>
    <name evidence="2" type="ORF">JR316_006172</name>
</gene>
<feature type="compositionally biased region" description="Polar residues" evidence="1">
    <location>
        <begin position="175"/>
        <end position="205"/>
    </location>
</feature>
<feature type="compositionally biased region" description="Polar residues" evidence="1">
    <location>
        <begin position="237"/>
        <end position="295"/>
    </location>
</feature>
<feature type="region of interest" description="Disordered" evidence="1">
    <location>
        <begin position="224"/>
        <end position="320"/>
    </location>
</feature>
<dbReference type="AlphaFoldDB" id="A0A8H7XXL0"/>
<proteinExistence type="predicted"/>